<name>A0A1Z4N3Q4_9CYAN</name>
<evidence type="ECO:0000313" key="1">
    <source>
        <dbReference type="EMBL" id="BAZ00359.1"/>
    </source>
</evidence>
<dbReference type="AlphaFoldDB" id="A0A1Z4N3Q4"/>
<dbReference type="SUPFAM" id="SSF52980">
    <property type="entry name" value="Restriction endonuclease-like"/>
    <property type="match status" value="1"/>
</dbReference>
<accession>A0A1Z4N3Q4</accession>
<dbReference type="EMBL" id="AP018248">
    <property type="protein sequence ID" value="BAZ00359.1"/>
    <property type="molecule type" value="Genomic_DNA"/>
</dbReference>
<organism evidence="1 2">
    <name type="scientific">Tolypothrix tenuis PCC 7101</name>
    <dbReference type="NCBI Taxonomy" id="231146"/>
    <lineage>
        <taxon>Bacteria</taxon>
        <taxon>Bacillati</taxon>
        <taxon>Cyanobacteriota</taxon>
        <taxon>Cyanophyceae</taxon>
        <taxon>Nostocales</taxon>
        <taxon>Tolypothrichaceae</taxon>
        <taxon>Tolypothrix</taxon>
    </lineage>
</organism>
<proteinExistence type="predicted"/>
<keyword evidence="2" id="KW-1185">Reference proteome</keyword>
<dbReference type="InterPro" id="IPR011335">
    <property type="entry name" value="Restrct_endonuc-II-like"/>
</dbReference>
<protein>
    <submittedName>
        <fullName evidence="1">FdxN element excision controlling factor protein XisH</fullName>
    </submittedName>
</protein>
<dbReference type="Gene3D" id="3.40.1350.10">
    <property type="match status" value="1"/>
</dbReference>
<sequence length="138" mass="15882">MPARDIFHNAVKKGLEKEGWKITHDPLPVSFELGDMYIDLGAEKILAAEREGEKIAVEIKSFFKTSAISEFHTALGQFINYRLALSEQEPDRTLYLAVPIDTYTSFFTIRLVQNIIKTYQLKLITYQPATEDIIEWIN</sequence>
<dbReference type="GO" id="GO:0003676">
    <property type="term" value="F:nucleic acid binding"/>
    <property type="evidence" value="ECO:0007669"/>
    <property type="project" value="InterPro"/>
</dbReference>
<dbReference type="Proteomes" id="UP000218785">
    <property type="component" value="Chromosome"/>
</dbReference>
<dbReference type="RefSeq" id="WP_096579175.1">
    <property type="nucleotide sequence ID" value="NZ_CAWNJS010000001.1"/>
</dbReference>
<dbReference type="InterPro" id="IPR011856">
    <property type="entry name" value="tRNA_endonuc-like_dom_sf"/>
</dbReference>
<gene>
    <name evidence="1" type="primary">xisH</name>
    <name evidence="1" type="ORF">NIES37_43490</name>
</gene>
<dbReference type="CDD" id="cd22366">
    <property type="entry name" value="XisH-like"/>
    <property type="match status" value="1"/>
</dbReference>
<dbReference type="KEGG" id="ttq:NIES37_43490"/>
<dbReference type="InterPro" id="IPR014919">
    <property type="entry name" value="XisH"/>
</dbReference>
<evidence type="ECO:0000313" key="2">
    <source>
        <dbReference type="Proteomes" id="UP000218785"/>
    </source>
</evidence>
<reference evidence="1 2" key="1">
    <citation type="submission" date="2017-06" db="EMBL/GenBank/DDBJ databases">
        <title>Genome sequencing of cyanobaciteial culture collection at National Institute for Environmental Studies (NIES).</title>
        <authorList>
            <person name="Hirose Y."/>
            <person name="Shimura Y."/>
            <person name="Fujisawa T."/>
            <person name="Nakamura Y."/>
            <person name="Kawachi M."/>
        </authorList>
    </citation>
    <scope>NUCLEOTIDE SEQUENCE [LARGE SCALE GENOMIC DNA]</scope>
    <source>
        <strain evidence="1 2">NIES-37</strain>
    </source>
</reference>
<dbReference type="Pfam" id="PF08814">
    <property type="entry name" value="XisH"/>
    <property type="match status" value="1"/>
</dbReference>